<dbReference type="OrthoDB" id="8536512at2"/>
<comment type="caution">
    <text evidence="2">The sequence shown here is derived from an EMBL/GenBank/DDBJ whole genome shotgun (WGS) entry which is preliminary data.</text>
</comment>
<feature type="domain" description="Zinc finger CHC2-type" evidence="1">
    <location>
        <begin position="44"/>
        <end position="91"/>
    </location>
</feature>
<keyword evidence="3" id="KW-1185">Reference proteome</keyword>
<dbReference type="SMART" id="SM00400">
    <property type="entry name" value="ZnF_CHCC"/>
    <property type="match status" value="1"/>
</dbReference>
<name>A0A3S2UJQ6_9SPHI</name>
<dbReference type="Gene3D" id="3.90.580.10">
    <property type="entry name" value="Zinc finger, CHC2-type domain"/>
    <property type="match status" value="1"/>
</dbReference>
<dbReference type="Pfam" id="PF13155">
    <property type="entry name" value="Toprim_2"/>
    <property type="match status" value="1"/>
</dbReference>
<dbReference type="Pfam" id="PF01807">
    <property type="entry name" value="Zn_ribbon_DnaG"/>
    <property type="match status" value="1"/>
</dbReference>
<accession>A0A3S2UJQ6</accession>
<dbReference type="Proteomes" id="UP000282759">
    <property type="component" value="Unassembled WGS sequence"/>
</dbReference>
<dbReference type="GO" id="GO:0003899">
    <property type="term" value="F:DNA-directed RNA polymerase activity"/>
    <property type="evidence" value="ECO:0007669"/>
    <property type="project" value="InterPro"/>
</dbReference>
<sequence length="309" mass="35330">MSSLLNAKDLKERASINELLERLGFKPVRKTGKEHFYVSMLRDDDHTPSFAVDDALGVWFDHGTGKGGNIIDFGLAFWQELTFHEVVLKLQDKSLLSLASLPLPRKHLSEKIPNYVVEQIKPIGSHPAITGYLKSRGVLEMARKDMKEVYYYIENSSGQRRRYFSAGWQNSLGGWEVRNKYFKGCLGHKSITRLPGNQKKLAMFEGFINYLSWRTENVLADDSVIVLNSLSMLGIARQEAINYPDINIYFDRDNQGVLATKDLIKKLPYARDKSMVYDGFNDYNDKIMQQEKLSRARTAQVFSGSSLNR</sequence>
<organism evidence="2 3">
    <name type="scientific">Mucilaginibacter limnophilus</name>
    <dbReference type="NCBI Taxonomy" id="1932778"/>
    <lineage>
        <taxon>Bacteria</taxon>
        <taxon>Pseudomonadati</taxon>
        <taxon>Bacteroidota</taxon>
        <taxon>Sphingobacteriia</taxon>
        <taxon>Sphingobacteriales</taxon>
        <taxon>Sphingobacteriaceae</taxon>
        <taxon>Mucilaginibacter</taxon>
    </lineage>
</organism>
<protein>
    <recommendedName>
        <fullName evidence="1">Zinc finger CHC2-type domain-containing protein</fullName>
    </recommendedName>
</protein>
<dbReference type="RefSeq" id="WP_127706324.1">
    <property type="nucleotide sequence ID" value="NZ_SACK01000007.1"/>
</dbReference>
<gene>
    <name evidence="2" type="ORF">EOD41_14895</name>
</gene>
<dbReference type="Gene3D" id="3.40.1360.10">
    <property type="match status" value="1"/>
</dbReference>
<dbReference type="GO" id="GO:0003677">
    <property type="term" value="F:DNA binding"/>
    <property type="evidence" value="ECO:0007669"/>
    <property type="project" value="InterPro"/>
</dbReference>
<evidence type="ECO:0000313" key="3">
    <source>
        <dbReference type="Proteomes" id="UP000282759"/>
    </source>
</evidence>
<dbReference type="GO" id="GO:0006260">
    <property type="term" value="P:DNA replication"/>
    <property type="evidence" value="ECO:0007669"/>
    <property type="project" value="InterPro"/>
</dbReference>
<dbReference type="SUPFAM" id="SSF57783">
    <property type="entry name" value="Zinc beta-ribbon"/>
    <property type="match status" value="1"/>
</dbReference>
<proteinExistence type="predicted"/>
<dbReference type="EMBL" id="SACK01000007">
    <property type="protein sequence ID" value="RVT99729.1"/>
    <property type="molecule type" value="Genomic_DNA"/>
</dbReference>
<dbReference type="GO" id="GO:0008270">
    <property type="term" value="F:zinc ion binding"/>
    <property type="evidence" value="ECO:0007669"/>
    <property type="project" value="InterPro"/>
</dbReference>
<dbReference type="InterPro" id="IPR036977">
    <property type="entry name" value="DNA_primase_Znf_CHC2"/>
</dbReference>
<reference evidence="2 3" key="1">
    <citation type="submission" date="2019-01" db="EMBL/GenBank/DDBJ databases">
        <authorList>
            <person name="Chen W.-M."/>
        </authorList>
    </citation>
    <scope>NUCLEOTIDE SEQUENCE [LARGE SCALE GENOMIC DNA]</scope>
    <source>
        <strain evidence="2 3">YBJ-36</strain>
    </source>
</reference>
<dbReference type="AlphaFoldDB" id="A0A3S2UJQ6"/>
<evidence type="ECO:0000313" key="2">
    <source>
        <dbReference type="EMBL" id="RVT99729.1"/>
    </source>
</evidence>
<evidence type="ECO:0000259" key="1">
    <source>
        <dbReference type="SMART" id="SM00400"/>
    </source>
</evidence>
<dbReference type="InterPro" id="IPR002694">
    <property type="entry name" value="Znf_CHC2"/>
</dbReference>